<dbReference type="EMBL" id="BQKI01000075">
    <property type="protein sequence ID" value="GJN22105.1"/>
    <property type="molecule type" value="Genomic_DNA"/>
</dbReference>
<feature type="compositionally biased region" description="Basic and acidic residues" evidence="2">
    <location>
        <begin position="1778"/>
        <end position="1787"/>
    </location>
</feature>
<keyword evidence="6" id="KW-1185">Reference proteome</keyword>
<dbReference type="SMART" id="SM00573">
    <property type="entry name" value="HSA"/>
    <property type="match status" value="1"/>
</dbReference>
<feature type="compositionally biased region" description="Polar residues" evidence="2">
    <location>
        <begin position="1710"/>
        <end position="1729"/>
    </location>
</feature>
<dbReference type="GO" id="GO:0006325">
    <property type="term" value="P:chromatin organization"/>
    <property type="evidence" value="ECO:0007669"/>
    <property type="project" value="UniProtKB-KW"/>
</dbReference>
<feature type="compositionally biased region" description="Polar residues" evidence="2">
    <location>
        <begin position="1500"/>
        <end position="1531"/>
    </location>
</feature>
<feature type="region of interest" description="Disordered" evidence="2">
    <location>
        <begin position="997"/>
        <end position="1022"/>
    </location>
</feature>
<evidence type="ECO:0000313" key="6">
    <source>
        <dbReference type="Proteomes" id="UP001054889"/>
    </source>
</evidence>
<feature type="compositionally biased region" description="Polar residues" evidence="2">
    <location>
        <begin position="1545"/>
        <end position="1583"/>
    </location>
</feature>
<sequence>MGRKAHGAQGFLLCHRVSDRTTRRAARTVKLLLCPRGRSPSRLRTLASPAPPTTSGSRLAAPRLLLNPPKAVRCPRLSPVIRFVAAHPPLLQTLTLAPGAVAPEANAFFCFGSMVNARPFIMGGIIEYGVGIGTKSSPQTQAIEKAQKELRQKCDVREEHRRELEFLEKGGNPLDFEFTHVTTASVPSTSLTNKKSEQNVTSEAKGSFAASPHGDSLESNDRPGSSLHETNTTDGGGKSDIVEDKIVKKRTKRNAAQPKQSLSTDSNRSARKTEDSGLSHLVVKSQAYVRRNRSKPTRESESANVSSVRSSVTPAKGSEPRDEKGVVQRRRSNEPVCSVKPSGSYSDNAPKTTTSDHQVTMELNGFQNVHESNCLVKNELKAEEVASAETPGANSKVFVRPCNSSASTCDERESSAGDEKADESLLDKHVGDIHVSELDKSRVVPSCAIEDSGIHKNTVVPLCQGTRIIVDDHVTADINLVVTKVGGKSHEGLENSSHSNKTLNKGGQTEGLIGPTSVEVNMDPVQPESSNIWVVKDVMGACDNAIVAQKDTGCPSSGHDMNIEESAASDRKNDSCPSDPISARPTVVGTDLPKNFVPDAIPSLKGDEPNMENEIKKSENLDKMAKKAYEDSILLNARTIEASIKRAGERLLCNISLEKRRKSHWDFVLEEMAWMANDFVQERLWKRVAAAQMCHWIASDGRAKFEEATIQRKQKTIMKCLANGIKSFWYSVEASQTARRAAIMQEHNSTMLEKTKASGIEAGKEHENLFYTAPTGAMRVYRESVESLFEHHKLVVFTAALVVDIKEIYPRYLFQRAGNAELMDEYEASACDSAADFPREDTYGEDEGETCTYLSSEAYEGGFTSKMCHKKKHQMHQRISGGRQYEIGLDVPYEPCFESKSANRPMLPNGKRSSSFLAVPAKRNRTAARQRVVSPFHGATGASHAICKTDASSGDTNSLQDDERSLHGGSLQWRNLDYESTVDFDGQLPYDAAEVSTKANKKKKLTNPGYKTAQNTANSRAPATVKSHMYDQRLQFEDYLKKRPEMHQYMSNGICVTNGVQHASKKLKMMKQGIDNSPAAFRVASQMSNMANSARFIKIIANRERGKKCKALKMTSIDGWSNFEDQALVVLVHDVGQNWELVSDAINSIVRFKSVHRQPNECKERHKVLVDRSSCDGADSAEDSGSSQRYHNSLPGIPKACSSTTLCLGNLLLCGMVVQGSYLNDFKDHSRKRISRNILKKLYYSCNKYIPDIDRPLDLCDSMSPHLDSITPGTLSLGSQINGLTLPNHQGFSGPATPTSNLSSRLPGAPGMVLGNNVPSSSTWNTHRDSQKYGVPGLTSVQGDEQPKIQYNQVVSGRNFKQPGGSFPGVLPTGIDRSGRAMPGAQMAGLNRGMSAAKAGSPRISAPGGLAVSSGNLVPNSGQGVPSSVNFHPGGVSGPGNSISRPRDPVQILHPGHSMEEHKQVPDMHMQVPHGSSYTGHVNCINPSFSNIAMSPPVQQPQQPHLMSQSSHIFGNSDHSQIQETSASPQQRAYALHLPKERQTQQHMVPQQNSDTSGASAVSCVQTTPHIVQQNQRSAVNSVPCSQPQHQRQQAPQNSPDASSSPNLPASASLQKQKKQQGHHQSRQNLQQRNQGSQQAKLMKSLGRGNMVTPQTPPVDNMPANAISTPSKKHMTDKKLMQNGQAFSPDNTASTPSTLQPINQPKLYTMSPQSLKQLPDIGNQSGVQASSSQTLSDSLPSPIHSKSTMTTQQQQIIPSQSDIQRKLMQQNCQMSSECRTDTHHEQVQHNQMAPATSVPLSTDSGSPLLSSVNQLKFEAHNPASVALSSNLLSSPRNTSFGNDTLLPSSGQDLLQRQISGSFPMHDQVVGQWNQQARQQPQSQHPQTSIVQGSAYAPSNSGSG</sequence>
<feature type="compositionally biased region" description="Basic and acidic residues" evidence="2">
    <location>
        <begin position="409"/>
        <end position="422"/>
    </location>
</feature>
<feature type="compositionally biased region" description="Polar residues" evidence="2">
    <location>
        <begin position="185"/>
        <end position="204"/>
    </location>
</feature>
<dbReference type="Pfam" id="PF07529">
    <property type="entry name" value="HSA"/>
    <property type="match status" value="1"/>
</dbReference>
<name>A0AAV5EIK7_ELECO</name>
<feature type="compositionally biased region" description="Low complexity" evidence="2">
    <location>
        <begin position="1627"/>
        <end position="1639"/>
    </location>
</feature>
<feature type="compositionally biased region" description="Polar residues" evidence="2">
    <location>
        <begin position="494"/>
        <end position="507"/>
    </location>
</feature>
<reference evidence="5" key="1">
    <citation type="journal article" date="2018" name="DNA Res.">
        <title>Multiple hybrid de novo genome assembly of finger millet, an orphan allotetraploid crop.</title>
        <authorList>
            <person name="Hatakeyama M."/>
            <person name="Aluri S."/>
            <person name="Balachadran M.T."/>
            <person name="Sivarajan S.R."/>
            <person name="Patrignani A."/>
            <person name="Gruter S."/>
            <person name="Poveda L."/>
            <person name="Shimizu-Inatsugi R."/>
            <person name="Baeten J."/>
            <person name="Francoijs K.J."/>
            <person name="Nataraja K.N."/>
            <person name="Reddy Y.A.N."/>
            <person name="Phadnis S."/>
            <person name="Ravikumar R.L."/>
            <person name="Schlapbach R."/>
            <person name="Sreeman S.M."/>
            <person name="Shimizu K.K."/>
        </authorList>
    </citation>
    <scope>NUCLEOTIDE SEQUENCE</scope>
</reference>
<dbReference type="PROSITE" id="PS51204">
    <property type="entry name" value="HSA"/>
    <property type="match status" value="1"/>
</dbReference>
<feature type="region of interest" description="Disordered" evidence="2">
    <location>
        <begin position="489"/>
        <end position="508"/>
    </location>
</feature>
<feature type="compositionally biased region" description="Polar residues" evidence="2">
    <location>
        <begin position="1887"/>
        <end position="1903"/>
    </location>
</feature>
<dbReference type="PANTHER" id="PTHR46774">
    <property type="entry name" value="CHROMATIN MODIFICATION-RELATED PROTEIN EAF1 A-RELATED"/>
    <property type="match status" value="1"/>
</dbReference>
<feature type="compositionally biased region" description="Low complexity" evidence="2">
    <location>
        <begin position="1730"/>
        <end position="1755"/>
    </location>
</feature>
<evidence type="ECO:0000259" key="3">
    <source>
        <dbReference type="PROSITE" id="PS50090"/>
    </source>
</evidence>
<proteinExistence type="predicted"/>
<dbReference type="InterPro" id="IPR001005">
    <property type="entry name" value="SANT/Myb"/>
</dbReference>
<feature type="region of interest" description="Disordered" evidence="2">
    <location>
        <begin position="403"/>
        <end position="422"/>
    </location>
</feature>
<evidence type="ECO:0000313" key="5">
    <source>
        <dbReference type="EMBL" id="GJN22105.1"/>
    </source>
</evidence>
<feature type="domain" description="HSA" evidence="4">
    <location>
        <begin position="652"/>
        <end position="723"/>
    </location>
</feature>
<dbReference type="Pfam" id="PF13921">
    <property type="entry name" value="Myb_DNA-bind_6"/>
    <property type="match status" value="1"/>
</dbReference>
<feature type="compositionally biased region" description="Polar residues" evidence="2">
    <location>
        <begin position="1788"/>
        <end position="1805"/>
    </location>
</feature>
<keyword evidence="1" id="KW-0156">Chromatin regulator</keyword>
<evidence type="ECO:0000259" key="4">
    <source>
        <dbReference type="PROSITE" id="PS51204"/>
    </source>
</evidence>
<feature type="compositionally biased region" description="Basic residues" evidence="2">
    <location>
        <begin position="1616"/>
        <end position="1626"/>
    </location>
</feature>
<dbReference type="InterPro" id="IPR044798">
    <property type="entry name" value="EAF1A/B"/>
</dbReference>
<feature type="region of interest" description="Disordered" evidence="2">
    <location>
        <begin position="553"/>
        <end position="589"/>
    </location>
</feature>
<dbReference type="Proteomes" id="UP001054889">
    <property type="component" value="Unassembled WGS sequence"/>
</dbReference>
<organism evidence="5 6">
    <name type="scientific">Eleusine coracana subsp. coracana</name>
    <dbReference type="NCBI Taxonomy" id="191504"/>
    <lineage>
        <taxon>Eukaryota</taxon>
        <taxon>Viridiplantae</taxon>
        <taxon>Streptophyta</taxon>
        <taxon>Embryophyta</taxon>
        <taxon>Tracheophyta</taxon>
        <taxon>Spermatophyta</taxon>
        <taxon>Magnoliopsida</taxon>
        <taxon>Liliopsida</taxon>
        <taxon>Poales</taxon>
        <taxon>Poaceae</taxon>
        <taxon>PACMAD clade</taxon>
        <taxon>Chloridoideae</taxon>
        <taxon>Cynodonteae</taxon>
        <taxon>Eleusininae</taxon>
        <taxon>Eleusine</taxon>
    </lineage>
</organism>
<evidence type="ECO:0008006" key="7">
    <source>
        <dbReference type="Google" id="ProtNLM"/>
    </source>
</evidence>
<feature type="compositionally biased region" description="Low complexity" evidence="2">
    <location>
        <begin position="1584"/>
        <end position="1615"/>
    </location>
</feature>
<feature type="region of interest" description="Disordered" evidence="2">
    <location>
        <begin position="1856"/>
        <end position="1903"/>
    </location>
</feature>
<feature type="compositionally biased region" description="Low complexity" evidence="2">
    <location>
        <begin position="302"/>
        <end position="312"/>
    </location>
</feature>
<feature type="domain" description="Myb-like" evidence="3">
    <location>
        <begin position="1120"/>
        <end position="1170"/>
    </location>
</feature>
<feature type="region of interest" description="Disordered" evidence="2">
    <location>
        <begin position="1774"/>
        <end position="1805"/>
    </location>
</feature>
<feature type="compositionally biased region" description="Polar residues" evidence="2">
    <location>
        <begin position="1682"/>
        <end position="1703"/>
    </location>
</feature>
<evidence type="ECO:0000256" key="1">
    <source>
        <dbReference type="ARBA" id="ARBA00022853"/>
    </source>
</evidence>
<gene>
    <name evidence="5" type="primary">gb09641</name>
    <name evidence="5" type="ORF">PR202_gb09641</name>
</gene>
<feature type="compositionally biased region" description="Low complexity" evidence="2">
    <location>
        <begin position="1871"/>
        <end position="1886"/>
    </location>
</feature>
<dbReference type="PANTHER" id="PTHR46774:SF5">
    <property type="entry name" value="CHROMATIN MODIFICATION-RELATED PROTEIN EAF1 B"/>
    <property type="match status" value="1"/>
</dbReference>
<dbReference type="InterPro" id="IPR014012">
    <property type="entry name" value="HSA_dom"/>
</dbReference>
<comment type="caution">
    <text evidence="5">The sequence shown here is derived from an EMBL/GenBank/DDBJ whole genome shotgun (WGS) entry which is preliminary data.</text>
</comment>
<feature type="compositionally biased region" description="Polar residues" evidence="2">
    <location>
        <begin position="257"/>
        <end position="267"/>
    </location>
</feature>
<evidence type="ECO:0000256" key="2">
    <source>
        <dbReference type="SAM" id="MobiDB-lite"/>
    </source>
</evidence>
<reference evidence="5" key="2">
    <citation type="submission" date="2021-12" db="EMBL/GenBank/DDBJ databases">
        <title>Resequencing data analysis of finger millet.</title>
        <authorList>
            <person name="Hatakeyama M."/>
            <person name="Aluri S."/>
            <person name="Balachadran M.T."/>
            <person name="Sivarajan S.R."/>
            <person name="Poveda L."/>
            <person name="Shimizu-Inatsugi R."/>
            <person name="Schlapbach R."/>
            <person name="Sreeman S.M."/>
            <person name="Shimizu K.K."/>
        </authorList>
    </citation>
    <scope>NUCLEOTIDE SEQUENCE</scope>
</reference>
<feature type="region of interest" description="Disordered" evidence="2">
    <location>
        <begin position="1493"/>
        <end position="1755"/>
    </location>
</feature>
<feature type="compositionally biased region" description="Polar residues" evidence="2">
    <location>
        <begin position="1012"/>
        <end position="1021"/>
    </location>
</feature>
<feature type="compositionally biased region" description="Polar residues" evidence="2">
    <location>
        <begin position="341"/>
        <end position="354"/>
    </location>
</feature>
<accession>A0AAV5EIK7</accession>
<dbReference type="GO" id="GO:0035267">
    <property type="term" value="C:NuA4 histone acetyltransferase complex"/>
    <property type="evidence" value="ECO:0007669"/>
    <property type="project" value="InterPro"/>
</dbReference>
<dbReference type="PROSITE" id="PS50090">
    <property type="entry name" value="MYB_LIKE"/>
    <property type="match status" value="1"/>
</dbReference>
<feature type="region of interest" description="Disordered" evidence="2">
    <location>
        <begin position="185"/>
        <end position="354"/>
    </location>
</feature>
<protein>
    <recommendedName>
        <fullName evidence="7">Chromatin modification-related protein EAF1 B</fullName>
    </recommendedName>
</protein>